<keyword evidence="2" id="KW-0547">Nucleotide-binding</keyword>
<organism evidence="2 3">
    <name type="scientific">Helicobacter pullorum</name>
    <dbReference type="NCBI Taxonomy" id="35818"/>
    <lineage>
        <taxon>Bacteria</taxon>
        <taxon>Pseudomonadati</taxon>
        <taxon>Campylobacterota</taxon>
        <taxon>Epsilonproteobacteria</taxon>
        <taxon>Campylobacterales</taxon>
        <taxon>Helicobacteraceae</taxon>
        <taxon>Helicobacter</taxon>
    </lineage>
</organism>
<dbReference type="AlphaFoldDB" id="A0AAW3J201"/>
<dbReference type="GO" id="GO:0004386">
    <property type="term" value="F:helicase activity"/>
    <property type="evidence" value="ECO:0007669"/>
    <property type="project" value="UniProtKB-KW"/>
</dbReference>
<dbReference type="InterPro" id="IPR050742">
    <property type="entry name" value="Helicase_Restrict-Modif_Enz"/>
</dbReference>
<dbReference type="PANTHER" id="PTHR47396">
    <property type="entry name" value="TYPE I RESTRICTION ENZYME ECOKI R PROTEIN"/>
    <property type="match status" value="1"/>
</dbReference>
<dbReference type="Pfam" id="PF04851">
    <property type="entry name" value="ResIII"/>
    <property type="match status" value="1"/>
</dbReference>
<dbReference type="EMBL" id="JNUR01000028">
    <property type="protein sequence ID" value="KPH50190.1"/>
    <property type="molecule type" value="Genomic_DNA"/>
</dbReference>
<evidence type="ECO:0000259" key="1">
    <source>
        <dbReference type="Pfam" id="PF04851"/>
    </source>
</evidence>
<sequence>MPKHTSIKKHLLLSEICNNKRVQYKESYENYDLKSFSADIALQDYQIASLQNALIALDLYMCYKDSDSLKQRGERLYRIYKEKYKDCKLEKEEINRASFWMATGSGKSIVMIKLLSLLGKAVREKKIPNKPIMLLAPNDTILAQFKDNVAKYNNYNADFITLKELREYESATQGGLFGETTVFIARSDLLDCAQNVGKDKSAKRLDYKNYCNNEGWYILLDEAHRGDSKESIRKYYINEIACGDKLREYEGYSYNGYSKGFIFNFSATFSDELDFLTCAFNYNLEKFNNDGYGKNIAVLDSHLKSFSKESDESERIIRIIEGFILFSAIKQSKKELLRKARDFGISNIQYHNPLIIAVSDKVNTQDAGIKLYFKAILQILKEDKDIQEIAQNLYEKLKNQELYFAKDVLSDELLEYVKNTDSKNVRENIFYASEPSHLECFRANEKELAFKSKNANESFMLLNIAEAKKWEKEHLLELGVESFKDLQKSYFKNINNNDSSINIMLGSKVFSEGWDSNRVNLIYFINIGSKNAKKYVLQTIGRGVRIEPFSNVRKRMRYCEMYEYNTRQTLNNLACGLETLFILASDNEAIKYILEEIESFITQYPLKGFKKTNTLSPLPTPKYKNTESKERRYKIGIDEAEALRAYVQSYDEDILALSKCVISKECSYETLREIKDFLDDKSERIIQYGDFQEFDKNKTFSHIHRILNVKNKELKEFVDLSDEINHYQSFKTTLKQSLASEINELIKTLNAHKAIKTREDLQKEGVPEQYIEAILKDEAKKQSDVVDSYEISTKLREHYYNPLIVYNKSDRDSRINFAINEESEREFLKDLEDFLDSKELRKYEWCFSKLVENIDSIYIPYFDNEAQSERKFYPDFIFWLKDKENEEYKILFIDPKGLTREANARDKIQGFEAIFKDKSFSYRGKKIEIYLFYYNKNVGEFIGFEKYKKSSVQEIIDEIVC</sequence>
<keyword evidence="2" id="KW-0067">ATP-binding</keyword>
<accession>A0AAW3J201</accession>
<name>A0AAW3J201_9HELI</name>
<dbReference type="InterPro" id="IPR027417">
    <property type="entry name" value="P-loop_NTPase"/>
</dbReference>
<reference evidence="2 3" key="1">
    <citation type="submission" date="2014-06" db="EMBL/GenBank/DDBJ databases">
        <title>Helicobacter pullorum isolates in fresh chicken meat - phenotypic and genotypic features.</title>
        <authorList>
            <person name="Borges V."/>
            <person name="Santos A."/>
            <person name="Correia C.B."/>
            <person name="Saraiva M."/>
            <person name="Menard A."/>
            <person name="Vieira L."/>
            <person name="Sampaio D.A."/>
            <person name="Gomes J.P."/>
            <person name="Oleastro M."/>
        </authorList>
    </citation>
    <scope>NUCLEOTIDE SEQUENCE [LARGE SCALE GENOMIC DNA]</scope>
    <source>
        <strain evidence="2 3">229336/12</strain>
    </source>
</reference>
<dbReference type="GO" id="GO:0005524">
    <property type="term" value="F:ATP binding"/>
    <property type="evidence" value="ECO:0007669"/>
    <property type="project" value="InterPro"/>
</dbReference>
<dbReference type="RefSeq" id="WP_060663161.1">
    <property type="nucleotide sequence ID" value="NZ_JNUR01000028.1"/>
</dbReference>
<evidence type="ECO:0000313" key="2">
    <source>
        <dbReference type="EMBL" id="KPH50190.1"/>
    </source>
</evidence>
<dbReference type="GO" id="GO:0005829">
    <property type="term" value="C:cytosol"/>
    <property type="evidence" value="ECO:0007669"/>
    <property type="project" value="TreeGrafter"/>
</dbReference>
<dbReference type="Proteomes" id="UP000037800">
    <property type="component" value="Unassembled WGS sequence"/>
</dbReference>
<dbReference type="Gene3D" id="3.40.50.300">
    <property type="entry name" value="P-loop containing nucleotide triphosphate hydrolases"/>
    <property type="match status" value="1"/>
</dbReference>
<protein>
    <submittedName>
        <fullName evidence="2">DEAD/DEAH box helicase</fullName>
    </submittedName>
</protein>
<proteinExistence type="predicted"/>
<dbReference type="GO" id="GO:0016787">
    <property type="term" value="F:hydrolase activity"/>
    <property type="evidence" value="ECO:0007669"/>
    <property type="project" value="InterPro"/>
</dbReference>
<gene>
    <name evidence="2" type="ORF">HPU229336_04120</name>
</gene>
<keyword evidence="2" id="KW-0378">Hydrolase</keyword>
<dbReference type="SUPFAM" id="SSF52540">
    <property type="entry name" value="P-loop containing nucleoside triphosphate hydrolases"/>
    <property type="match status" value="2"/>
</dbReference>
<dbReference type="GO" id="GO:0003677">
    <property type="term" value="F:DNA binding"/>
    <property type="evidence" value="ECO:0007669"/>
    <property type="project" value="InterPro"/>
</dbReference>
<dbReference type="PANTHER" id="PTHR47396:SF1">
    <property type="entry name" value="ATP-DEPENDENT HELICASE IRC3-RELATED"/>
    <property type="match status" value="1"/>
</dbReference>
<evidence type="ECO:0000313" key="3">
    <source>
        <dbReference type="Proteomes" id="UP000037800"/>
    </source>
</evidence>
<feature type="domain" description="Helicase/UvrB N-terminal" evidence="1">
    <location>
        <begin position="41"/>
        <end position="269"/>
    </location>
</feature>
<keyword evidence="2" id="KW-0347">Helicase</keyword>
<dbReference type="InterPro" id="IPR006935">
    <property type="entry name" value="Helicase/UvrB_N"/>
</dbReference>
<comment type="caution">
    <text evidence="2">The sequence shown here is derived from an EMBL/GenBank/DDBJ whole genome shotgun (WGS) entry which is preliminary data.</text>
</comment>